<reference evidence="4" key="1">
    <citation type="submission" date="2021-01" db="EMBL/GenBank/DDBJ databases">
        <authorList>
            <person name="Lovell J.T."/>
            <person name="Bentley N."/>
            <person name="Bhattarai G."/>
            <person name="Jenkins J.W."/>
            <person name="Sreedasyam A."/>
            <person name="Alarcon Y."/>
            <person name="Bock C."/>
            <person name="Boston L."/>
            <person name="Carlson J."/>
            <person name="Cervantes K."/>
            <person name="Clermont K."/>
            <person name="Krom N."/>
            <person name="Kubenka K."/>
            <person name="Mamidi S."/>
            <person name="Mattison C."/>
            <person name="Monteros M."/>
            <person name="Pisani C."/>
            <person name="Plott C."/>
            <person name="Rajasekar S."/>
            <person name="Rhein H.S."/>
            <person name="Rohla C."/>
            <person name="Song M."/>
            <person name="Hilaire R.S."/>
            <person name="Shu S."/>
            <person name="Wells L."/>
            <person name="Wang X."/>
            <person name="Webber J."/>
            <person name="Heerema R.J."/>
            <person name="Klein P."/>
            <person name="Conner P."/>
            <person name="Grauke L."/>
            <person name="Grimwood J."/>
            <person name="Schmutz J."/>
            <person name="Randall J.J."/>
        </authorList>
    </citation>
    <scope>NUCLEOTIDE SEQUENCE</scope>
    <source>
        <tissue evidence="4">Leaf</tissue>
    </source>
</reference>
<dbReference type="InterPro" id="IPR001005">
    <property type="entry name" value="SANT/Myb"/>
</dbReference>
<organism evidence="4 5">
    <name type="scientific">Carya illinoinensis</name>
    <name type="common">Pecan</name>
    <dbReference type="NCBI Taxonomy" id="32201"/>
    <lineage>
        <taxon>Eukaryota</taxon>
        <taxon>Viridiplantae</taxon>
        <taxon>Streptophyta</taxon>
        <taxon>Embryophyta</taxon>
        <taxon>Tracheophyta</taxon>
        <taxon>Spermatophyta</taxon>
        <taxon>Magnoliopsida</taxon>
        <taxon>eudicotyledons</taxon>
        <taxon>Gunneridae</taxon>
        <taxon>Pentapetalae</taxon>
        <taxon>rosids</taxon>
        <taxon>fabids</taxon>
        <taxon>Fagales</taxon>
        <taxon>Juglandaceae</taxon>
        <taxon>Carya</taxon>
    </lineage>
</organism>
<gene>
    <name evidence="4" type="ORF">I3842_12G090400</name>
</gene>
<evidence type="ECO:0000256" key="1">
    <source>
        <dbReference type="ARBA" id="ARBA00023242"/>
    </source>
</evidence>
<protein>
    <recommendedName>
        <fullName evidence="3">ARID domain-containing protein</fullName>
    </recommendedName>
</protein>
<proteinExistence type="predicted"/>
<dbReference type="InterPro" id="IPR001606">
    <property type="entry name" value="ARID_dom"/>
</dbReference>
<keyword evidence="1" id="KW-0539">Nucleus</keyword>
<accession>A0A922DIN7</accession>
<evidence type="ECO:0000313" key="4">
    <source>
        <dbReference type="EMBL" id="KAG6684978.1"/>
    </source>
</evidence>
<dbReference type="CDD" id="cd16100">
    <property type="entry name" value="ARID"/>
    <property type="match status" value="1"/>
</dbReference>
<dbReference type="CDD" id="cd00167">
    <property type="entry name" value="SANT"/>
    <property type="match status" value="1"/>
</dbReference>
<evidence type="ECO:0000259" key="3">
    <source>
        <dbReference type="PROSITE" id="PS51011"/>
    </source>
</evidence>
<dbReference type="PROSITE" id="PS51011">
    <property type="entry name" value="ARID"/>
    <property type="match status" value="1"/>
</dbReference>
<feature type="domain" description="ARID" evidence="3">
    <location>
        <begin position="62"/>
        <end position="155"/>
    </location>
</feature>
<name>A0A922DIN7_CARIL</name>
<dbReference type="Pfam" id="PF01388">
    <property type="entry name" value="ARID"/>
    <property type="match status" value="1"/>
</dbReference>
<dbReference type="GO" id="GO:0003677">
    <property type="term" value="F:DNA binding"/>
    <property type="evidence" value="ECO:0007669"/>
    <property type="project" value="InterPro"/>
</dbReference>
<dbReference type="SMART" id="SM01014">
    <property type="entry name" value="ARID"/>
    <property type="match status" value="1"/>
</dbReference>
<dbReference type="SMART" id="SM00501">
    <property type="entry name" value="BRIGHT"/>
    <property type="match status" value="1"/>
</dbReference>
<dbReference type="PANTHER" id="PTHR46410">
    <property type="entry name" value="AT-RICH INTERACTIVE DOMAIN-CONTAINING PROTEIN 2"/>
    <property type="match status" value="1"/>
</dbReference>
<dbReference type="AlphaFoldDB" id="A0A922DIN7"/>
<dbReference type="EMBL" id="CM031836">
    <property type="protein sequence ID" value="KAG6684978.1"/>
    <property type="molecule type" value="Genomic_DNA"/>
</dbReference>
<dbReference type="SMART" id="SM01189">
    <property type="entry name" value="ELM2"/>
    <property type="match status" value="1"/>
</dbReference>
<evidence type="ECO:0000313" key="5">
    <source>
        <dbReference type="Proteomes" id="UP000811246"/>
    </source>
</evidence>
<dbReference type="InterPro" id="IPR000949">
    <property type="entry name" value="ELM2_dom"/>
</dbReference>
<evidence type="ECO:0000256" key="2">
    <source>
        <dbReference type="SAM" id="MobiDB-lite"/>
    </source>
</evidence>
<sequence>MRVKKTNRKNKSKFMAGCSILTNGSTLDCVENPWGYQSNDCCLATDNSVKDGVDDSHADDKVKLRCLFDPVLSVFLKEITSTAVIRPFPAMLGDGRSPDLFKLFWLVREGGGFDTVTKKGLWAFVAKESGLDHRVTPSVKLIYYKYLNALETWFKERCRDGRFGSRQYGCDGDFSLLSLELETEFRRLLSDGSGKNKKKDVGLPMESCKSGNYIDMDIGKSAFDFSDTIKAFRKQEDVGKGSSVDDKNIHGDDEKLFNDEGTAHVILDSVIANKEFIFRKRKRESVAGMLNWVIHIAKHPDDPSIGIMLESCKGNNHESKEFLVQAIRAREALLLRRHTNPKAERSPLEKKIKMHPSMYEDGSAPRHHSTERLRSSERLPTLVKCHAYSFCNSCSATQSKLSPCKIELDNGPKDEKPVIDATSTTNTTHGDDSLQKQVRVDSHLQAEVPEWTGVVPESDSKWLGTCVWPLEHEKHNATIEKDPIGRGRPELCGCRLPGSVECVRFHIAEKRMTLKLQLGSAFYHWRFHHMGEEISLRWTAVEEQRFKDMVRSNHWEDAFRRFRGKTRENLVSYYFNVFLVQRRSYQNRVTPNNIDSDDDESEFGSLSGGFGHEAVKVPRFSFLECSDNKQCTDFE</sequence>
<feature type="region of interest" description="Disordered" evidence="2">
    <location>
        <begin position="355"/>
        <end position="375"/>
    </location>
</feature>
<dbReference type="PANTHER" id="PTHR46410:SF18">
    <property type="entry name" value="AT-RICH INTERACTIVE DOMAIN-CONTAINING PROTEIN 2"/>
    <property type="match status" value="1"/>
</dbReference>
<comment type="caution">
    <text evidence="4">The sequence shown here is derived from an EMBL/GenBank/DDBJ whole genome shotgun (WGS) entry which is preliminary data.</text>
</comment>
<dbReference type="Proteomes" id="UP000811246">
    <property type="component" value="Chromosome 12"/>
</dbReference>
<feature type="region of interest" description="Disordered" evidence="2">
    <location>
        <begin position="412"/>
        <end position="433"/>
    </location>
</feature>